<sequence>MAERARAAFSGVDAAGVGKVETIDIPLLLAALNQPLTVPMDELEAELDREGTGLIFESDFVNWVEKTALGPSIDDISIGGDSSSASTNINDLNADQLFSKVTKVAAEARKTNSSDIHEAAWNGDLELVKRYISIDTSLANSVDDSEWGCDYRPLHYAAYQGYVEICKLLLDNATVDMNSTTSTGCTALFLSAQQGHPEVVRLLLLQGADPTIAEEEYHFTAVDVARSFKKTIFDPIFKNGEEWEYEKWKQVPSKLEPPKVSKAKGNSFEVELPSFSSDPESLAIRLFKLKIVSLPSGSITDLLIVPRSEWEGGEEESIIVRGLEPGCSYASYVSGVNGMGYGEYSEMSAVVTTKARKIAPPEKIVKPNTPPKKAEEEVKVASVQVKKSKKPKKSKKKQDKLTLQTISVHNTSSSSSKVSSQKQPTAQTLPQPRHQQPPGSRSSDESSELDFGALEPDVAVDIVEDEENEPNV</sequence>
<dbReference type="PROSITE" id="PS50088">
    <property type="entry name" value="ANK_REPEAT"/>
    <property type="match status" value="1"/>
</dbReference>
<keyword evidence="2 3" id="KW-0040">ANK repeat</keyword>
<dbReference type="PROSITE" id="PS50297">
    <property type="entry name" value="ANK_REP_REGION"/>
    <property type="match status" value="1"/>
</dbReference>
<evidence type="ECO:0000256" key="2">
    <source>
        <dbReference type="ARBA" id="ARBA00023043"/>
    </source>
</evidence>
<dbReference type="EMBL" id="BRXY01000027">
    <property type="protein sequence ID" value="GMH54419.1"/>
    <property type="molecule type" value="Genomic_DNA"/>
</dbReference>
<comment type="caution">
    <text evidence="6">The sequence shown here is derived from an EMBL/GenBank/DDBJ whole genome shotgun (WGS) entry which is preliminary data.</text>
</comment>
<protein>
    <recommendedName>
        <fullName evidence="5">Fibronectin type-III domain-containing protein</fullName>
    </recommendedName>
</protein>
<feature type="compositionally biased region" description="Acidic residues" evidence="4">
    <location>
        <begin position="462"/>
        <end position="472"/>
    </location>
</feature>
<dbReference type="SUPFAM" id="SSF49265">
    <property type="entry name" value="Fibronectin type III"/>
    <property type="match status" value="1"/>
</dbReference>
<accession>A0A9W6ZH90</accession>
<reference evidence="7" key="1">
    <citation type="journal article" date="2023" name="Commun. Biol.">
        <title>Genome analysis of Parmales, the sister group of diatoms, reveals the evolutionary specialization of diatoms from phago-mixotrophs to photoautotrophs.</title>
        <authorList>
            <person name="Ban H."/>
            <person name="Sato S."/>
            <person name="Yoshikawa S."/>
            <person name="Yamada K."/>
            <person name="Nakamura Y."/>
            <person name="Ichinomiya M."/>
            <person name="Sato N."/>
            <person name="Blanc-Mathieu R."/>
            <person name="Endo H."/>
            <person name="Kuwata A."/>
            <person name="Ogata H."/>
        </authorList>
    </citation>
    <scope>NUCLEOTIDE SEQUENCE [LARGE SCALE GENOMIC DNA]</scope>
    <source>
        <strain evidence="7">NIES 3701</strain>
    </source>
</reference>
<name>A0A9W6ZH90_9STRA</name>
<organism evidence="6 7">
    <name type="scientific">Triparma strigata</name>
    <dbReference type="NCBI Taxonomy" id="1606541"/>
    <lineage>
        <taxon>Eukaryota</taxon>
        <taxon>Sar</taxon>
        <taxon>Stramenopiles</taxon>
        <taxon>Ochrophyta</taxon>
        <taxon>Bolidophyceae</taxon>
        <taxon>Parmales</taxon>
        <taxon>Triparmaceae</taxon>
        <taxon>Triparma</taxon>
    </lineage>
</organism>
<dbReference type="Gene3D" id="1.25.40.20">
    <property type="entry name" value="Ankyrin repeat-containing domain"/>
    <property type="match status" value="1"/>
</dbReference>
<feature type="region of interest" description="Disordered" evidence="4">
    <location>
        <begin position="361"/>
        <end position="472"/>
    </location>
</feature>
<dbReference type="InterPro" id="IPR002110">
    <property type="entry name" value="Ankyrin_rpt"/>
</dbReference>
<keyword evidence="1" id="KW-0677">Repeat</keyword>
<dbReference type="Proteomes" id="UP001165085">
    <property type="component" value="Unassembled WGS sequence"/>
</dbReference>
<evidence type="ECO:0000256" key="4">
    <source>
        <dbReference type="SAM" id="MobiDB-lite"/>
    </source>
</evidence>
<evidence type="ECO:0000313" key="7">
    <source>
        <dbReference type="Proteomes" id="UP001165085"/>
    </source>
</evidence>
<dbReference type="InterPro" id="IPR013783">
    <property type="entry name" value="Ig-like_fold"/>
</dbReference>
<feature type="domain" description="Fibronectin type-III" evidence="5">
    <location>
        <begin position="251"/>
        <end position="356"/>
    </location>
</feature>
<evidence type="ECO:0000256" key="1">
    <source>
        <dbReference type="ARBA" id="ARBA00022737"/>
    </source>
</evidence>
<dbReference type="SUPFAM" id="SSF48403">
    <property type="entry name" value="Ankyrin repeat"/>
    <property type="match status" value="1"/>
</dbReference>
<feature type="compositionally biased region" description="Low complexity" evidence="4">
    <location>
        <begin position="412"/>
        <end position="423"/>
    </location>
</feature>
<evidence type="ECO:0000259" key="5">
    <source>
        <dbReference type="PROSITE" id="PS50853"/>
    </source>
</evidence>
<proteinExistence type="predicted"/>
<keyword evidence="7" id="KW-1185">Reference proteome</keyword>
<dbReference type="Pfam" id="PF12796">
    <property type="entry name" value="Ank_2"/>
    <property type="match status" value="1"/>
</dbReference>
<dbReference type="AlphaFoldDB" id="A0A9W6ZH90"/>
<dbReference type="InterPro" id="IPR036770">
    <property type="entry name" value="Ankyrin_rpt-contain_sf"/>
</dbReference>
<dbReference type="PANTHER" id="PTHR24171">
    <property type="entry name" value="ANKYRIN REPEAT DOMAIN-CONTAINING PROTEIN 39-RELATED"/>
    <property type="match status" value="1"/>
</dbReference>
<feature type="compositionally biased region" description="Basic residues" evidence="4">
    <location>
        <begin position="386"/>
        <end position="398"/>
    </location>
</feature>
<dbReference type="Gene3D" id="2.60.40.10">
    <property type="entry name" value="Immunoglobulins"/>
    <property type="match status" value="1"/>
</dbReference>
<dbReference type="SMART" id="SM00248">
    <property type="entry name" value="ANK"/>
    <property type="match status" value="3"/>
</dbReference>
<feature type="compositionally biased region" description="Polar residues" evidence="4">
    <location>
        <begin position="424"/>
        <end position="441"/>
    </location>
</feature>
<dbReference type="OrthoDB" id="202323at2759"/>
<feature type="compositionally biased region" description="Polar residues" evidence="4">
    <location>
        <begin position="401"/>
        <end position="411"/>
    </location>
</feature>
<dbReference type="PROSITE" id="PS50853">
    <property type="entry name" value="FN3"/>
    <property type="match status" value="1"/>
</dbReference>
<evidence type="ECO:0000313" key="6">
    <source>
        <dbReference type="EMBL" id="GMH54419.1"/>
    </source>
</evidence>
<evidence type="ECO:0000256" key="3">
    <source>
        <dbReference type="PROSITE-ProRule" id="PRU00023"/>
    </source>
</evidence>
<gene>
    <name evidence="6" type="ORF">TrST_g2208</name>
</gene>
<dbReference type="InterPro" id="IPR003961">
    <property type="entry name" value="FN3_dom"/>
</dbReference>
<dbReference type="InterPro" id="IPR036116">
    <property type="entry name" value="FN3_sf"/>
</dbReference>
<feature type="repeat" description="ANK" evidence="3">
    <location>
        <begin position="183"/>
        <end position="215"/>
    </location>
</feature>